<dbReference type="GO" id="GO:0005576">
    <property type="term" value="C:extracellular region"/>
    <property type="evidence" value="ECO:0007669"/>
    <property type="project" value="UniProtKB-SubCell"/>
</dbReference>
<organism evidence="18 19">
    <name type="scientific">Aspergillus niger</name>
    <dbReference type="NCBI Taxonomy" id="5061"/>
    <lineage>
        <taxon>Eukaryota</taxon>
        <taxon>Fungi</taxon>
        <taxon>Dikarya</taxon>
        <taxon>Ascomycota</taxon>
        <taxon>Pezizomycotina</taxon>
        <taxon>Eurotiomycetes</taxon>
        <taxon>Eurotiomycetidae</taxon>
        <taxon>Eurotiales</taxon>
        <taxon>Aspergillaceae</taxon>
        <taxon>Aspergillus</taxon>
        <taxon>Aspergillus subgen. Circumdati</taxon>
    </lineage>
</organism>
<dbReference type="InterPro" id="IPR030400">
    <property type="entry name" value="Sedolisin_dom"/>
</dbReference>
<dbReference type="SUPFAM" id="SSF52743">
    <property type="entry name" value="Subtilisin-like"/>
    <property type="match status" value="1"/>
</dbReference>
<dbReference type="VEuPathDB" id="FungiDB:An06g00190"/>
<feature type="binding site" evidence="15">
    <location>
        <position position="701"/>
    </location>
    <ligand>
        <name>Ca(2+)</name>
        <dbReference type="ChEBI" id="CHEBI:29108"/>
    </ligand>
</feature>
<dbReference type="InterPro" id="IPR036852">
    <property type="entry name" value="Peptidase_S8/S53_dom_sf"/>
</dbReference>
<dbReference type="VEuPathDB" id="FungiDB:ATCC64974_96730"/>
<evidence type="ECO:0000256" key="10">
    <source>
        <dbReference type="ARBA" id="ARBA00022825"/>
    </source>
</evidence>
<keyword evidence="18" id="KW-0808">Transferase</keyword>
<reference evidence="19" key="1">
    <citation type="submission" date="2018-10" db="EMBL/GenBank/DDBJ databases">
        <title>FDA dAtabase for Regulatory Grade micrObial Sequences (FDA-ARGOS): Supporting development and validation of Infectious Disease Dx tests.</title>
        <authorList>
            <person name="Kerrigan L."/>
            <person name="Tallon L."/>
            <person name="Sadzewicz L."/>
            <person name="Sengamalay N."/>
            <person name="Ott S."/>
            <person name="Godinez A."/>
            <person name="Nagaraj S."/>
            <person name="Vavikolanu K."/>
            <person name="Nadendla S."/>
            <person name="George J."/>
            <person name="Sichtig H."/>
        </authorList>
    </citation>
    <scope>NUCLEOTIDE SEQUENCE [LARGE SCALE GENOMIC DNA]</scope>
    <source>
        <strain evidence="19">FDAARGOS_311</strain>
    </source>
</reference>
<evidence type="ECO:0000256" key="6">
    <source>
        <dbReference type="ARBA" id="ARBA00022670"/>
    </source>
</evidence>
<keyword evidence="9 15" id="KW-0378">Hydrolase</keyword>
<evidence type="ECO:0000256" key="3">
    <source>
        <dbReference type="ARBA" id="ARBA00004239"/>
    </source>
</evidence>
<dbReference type="GO" id="GO:0004252">
    <property type="term" value="F:serine-type endopeptidase activity"/>
    <property type="evidence" value="ECO:0007669"/>
    <property type="project" value="UniProtKB-UniRule"/>
</dbReference>
<dbReference type="PROSITE" id="PS51695">
    <property type="entry name" value="SEDOLISIN"/>
    <property type="match status" value="1"/>
</dbReference>
<keyword evidence="11 15" id="KW-0106">Calcium</keyword>
<comment type="caution">
    <text evidence="18">The sequence shown here is derived from an EMBL/GenBank/DDBJ whole genome shotgun (WGS) entry which is preliminary data.</text>
</comment>
<dbReference type="CDD" id="cd04056">
    <property type="entry name" value="Peptidases_S53"/>
    <property type="match status" value="1"/>
</dbReference>
<feature type="binding site" evidence="15">
    <location>
        <position position="702"/>
    </location>
    <ligand>
        <name>Ca(2+)</name>
        <dbReference type="ChEBI" id="CHEBI:29108"/>
    </ligand>
</feature>
<dbReference type="VEuPathDB" id="FungiDB:ASPNIDRAFT2_1180455"/>
<keyword evidence="13" id="KW-0865">Zymogen</keyword>
<dbReference type="VEuPathDB" id="FungiDB:An06g00180"/>
<dbReference type="Gene3D" id="3.40.50.200">
    <property type="entry name" value="Peptidase S8/S53 domain"/>
    <property type="match status" value="1"/>
</dbReference>
<dbReference type="VEuPathDB" id="FungiDB:ASPNIDRAFT2_1148453"/>
<comment type="cofactor">
    <cofactor evidence="15">
        <name>Ca(2+)</name>
        <dbReference type="ChEBI" id="CHEBI:29108"/>
    </cofactor>
    <text evidence="15">Binds 1 Ca(2+) ion per subunit.</text>
</comment>
<evidence type="ECO:0000259" key="17">
    <source>
        <dbReference type="PROSITE" id="PS51695"/>
    </source>
</evidence>
<dbReference type="SMART" id="SM00944">
    <property type="entry name" value="Pro-kuma_activ"/>
    <property type="match status" value="1"/>
</dbReference>
<gene>
    <name evidence="18" type="ORF">CAN33_0045590</name>
</gene>
<feature type="binding site" evidence="15">
    <location>
        <position position="737"/>
    </location>
    <ligand>
        <name>Ca(2+)</name>
        <dbReference type="ChEBI" id="CHEBI:29108"/>
    </ligand>
</feature>
<feature type="active site" description="Charge relay system" evidence="15">
    <location>
        <position position="659"/>
    </location>
</feature>
<dbReference type="CDD" id="cd11377">
    <property type="entry name" value="Pro-peptidase_S53"/>
    <property type="match status" value="1"/>
</dbReference>
<keyword evidence="7 15" id="KW-0479">Metal-binding</keyword>
<keyword evidence="10 15" id="KW-0720">Serine protease</keyword>
<evidence type="ECO:0000256" key="15">
    <source>
        <dbReference type="PROSITE-ProRule" id="PRU01032"/>
    </source>
</evidence>
<evidence type="ECO:0000256" key="12">
    <source>
        <dbReference type="ARBA" id="ARBA00023026"/>
    </source>
</evidence>
<keyword evidence="14" id="KW-0325">Glycoprotein</keyword>
<name>A0A505I438_ASPNG</name>
<feature type="active site" description="Charge relay system" evidence="15">
    <location>
        <position position="441"/>
    </location>
</feature>
<dbReference type="AlphaFoldDB" id="A0A505I438"/>
<dbReference type="InterPro" id="IPR015366">
    <property type="entry name" value="S53_propep"/>
</dbReference>
<dbReference type="PANTHER" id="PTHR14218">
    <property type="entry name" value="PROTEASE S8 TRIPEPTIDYL PEPTIDASE I CLN2"/>
    <property type="match status" value="1"/>
</dbReference>
<proteinExistence type="predicted"/>
<dbReference type="GO" id="GO:0008240">
    <property type="term" value="F:tripeptidyl-peptidase activity"/>
    <property type="evidence" value="ECO:0007669"/>
    <property type="project" value="UniProtKB-EC"/>
</dbReference>
<dbReference type="GO" id="GO:0032259">
    <property type="term" value="P:methylation"/>
    <property type="evidence" value="ECO:0007669"/>
    <property type="project" value="UniProtKB-KW"/>
</dbReference>
<evidence type="ECO:0000256" key="16">
    <source>
        <dbReference type="SAM" id="SignalP"/>
    </source>
</evidence>
<sequence length="759" mass="82594">MVSFKTLVLTMIPAVMAQNKTLIGTTSEFRVCTVDARPIYSETCIPLNQTGSTQFNVAVGCRQFGNTACTGSYDTVGYRSDCYQNSRFFQNFADASRSGVHLQNLWTNQPFPLETCNDAIVSSDKQGRPIPRPFWLSQKSYNARLACLANNSNSVCVVPLKVSSMRSSGLYTALLCSLAASTNAIVHEKLAAVPSGWHHVEDAGSDHQISLSIALARKNLDQLESKLKDLSTPGESQYGQWLDQEDVDTLFPVASDKAVINWLRSANITHISRQGSLVNFATTVDKVNKLLNATFAYYQSGSSQRLRTTEYSIPDDLVDSIDLISPTTFFGKEKTTAGLNQRAQKIDNHVAKRSNSSSCADLITLSCLKEMYNFGNYTPSASSGSKLGFGSFLNESASYSDLAKFEKLFNLPSQSFSVELVNGGVNDQNQSTASLTEADLDVELLVGVAHPLPVTEFITSGEPPFIPDPDEPSAADNENEPYLQYYEYLLSKPNSALPQVISNSYGDDEQTVPEYYAKRVCNLIGLVGLRGISVLESSGDEGIGSGCRTTDGTNRTQFNPIFPATCPYVTAVGGTMSYAPEIAWEASSGGFSNYFERAWFQKEAVQNYLAHHITNETKQYYSQFANFSGRGFPDVAAHSFEPSYEVIFYGARYGSGGTSAACPLFSALVGMLNDARLRAGKSTLGFLNPLLYSKGYRALTDVTGGQSIGCNGIDPQNDETVAGAGIIPWAHWNATVGWDPVTGLGLPDFEKLRQLVLSL</sequence>
<dbReference type="EC" id="3.4.14.10" evidence="4"/>
<keyword evidence="18" id="KW-0489">Methyltransferase</keyword>
<dbReference type="GO" id="GO:0008168">
    <property type="term" value="F:methyltransferase activity"/>
    <property type="evidence" value="ECO:0007669"/>
    <property type="project" value="UniProtKB-KW"/>
</dbReference>
<feature type="active site" description="Charge relay system" evidence="15">
    <location>
        <position position="437"/>
    </location>
</feature>
<protein>
    <recommendedName>
        <fullName evidence="4">tripeptidyl-peptidase II</fullName>
        <ecNumber evidence="4">3.4.14.10</ecNumber>
    </recommendedName>
</protein>
<evidence type="ECO:0000313" key="19">
    <source>
        <dbReference type="Proteomes" id="UP000197666"/>
    </source>
</evidence>
<dbReference type="InterPro" id="IPR050819">
    <property type="entry name" value="Tripeptidyl-peptidase_I"/>
</dbReference>
<evidence type="ECO:0000256" key="4">
    <source>
        <dbReference type="ARBA" id="ARBA00012462"/>
    </source>
</evidence>
<comment type="function">
    <text evidence="2">Secreted tripeptidyl-peptidase which degrades proteins at acidic pHs and is involved in virulence.</text>
</comment>
<feature type="binding site" evidence="15">
    <location>
        <position position="739"/>
    </location>
    <ligand>
        <name>Ca(2+)</name>
        <dbReference type="ChEBI" id="CHEBI:29108"/>
    </ligand>
</feature>
<keyword evidence="8 16" id="KW-0732">Signal</keyword>
<keyword evidence="5" id="KW-0964">Secreted</keyword>
<evidence type="ECO:0000256" key="13">
    <source>
        <dbReference type="ARBA" id="ARBA00023145"/>
    </source>
</evidence>
<dbReference type="SUPFAM" id="SSF54897">
    <property type="entry name" value="Protease propeptides/inhibitors"/>
    <property type="match status" value="1"/>
</dbReference>
<dbReference type="Pfam" id="PF09286">
    <property type="entry name" value="Pro-kuma_activ"/>
    <property type="match status" value="1"/>
</dbReference>
<comment type="subcellular location">
    <subcellularLocation>
        <location evidence="3">Secreted</location>
        <location evidence="3">Extracellular space</location>
    </subcellularLocation>
</comment>
<evidence type="ECO:0000256" key="5">
    <source>
        <dbReference type="ARBA" id="ARBA00022525"/>
    </source>
</evidence>
<dbReference type="VEuPathDB" id="FungiDB:M747DRAFT_296457"/>
<feature type="domain" description="Peptidase S53" evidence="17">
    <location>
        <begin position="362"/>
        <end position="759"/>
    </location>
</feature>
<dbReference type="Proteomes" id="UP000197666">
    <property type="component" value="Unassembled WGS sequence"/>
</dbReference>
<evidence type="ECO:0000256" key="9">
    <source>
        <dbReference type="ARBA" id="ARBA00022801"/>
    </source>
</evidence>
<evidence type="ECO:0000256" key="1">
    <source>
        <dbReference type="ARBA" id="ARBA00001910"/>
    </source>
</evidence>
<dbReference type="SMR" id="A0A505I438"/>
<accession>A0A505I438</accession>
<keyword evidence="6 15" id="KW-0645">Protease</keyword>
<dbReference type="GO" id="GO:0046872">
    <property type="term" value="F:metal ion binding"/>
    <property type="evidence" value="ECO:0007669"/>
    <property type="project" value="UniProtKB-UniRule"/>
</dbReference>
<feature type="signal peptide" evidence="16">
    <location>
        <begin position="1"/>
        <end position="17"/>
    </location>
</feature>
<dbReference type="VEuPathDB" id="FungiDB:M747DRAFT_261467"/>
<dbReference type="FunFam" id="3.40.50.200:FF:000015">
    <property type="entry name" value="Tripeptidyl peptidase A"/>
    <property type="match status" value="1"/>
</dbReference>
<dbReference type="EMBL" id="NKJJ02000001">
    <property type="protein sequence ID" value="TPR02695.1"/>
    <property type="molecule type" value="Genomic_DNA"/>
</dbReference>
<feature type="chain" id="PRO_5021355109" description="tripeptidyl-peptidase II" evidence="16">
    <location>
        <begin position="18"/>
        <end position="759"/>
    </location>
</feature>
<dbReference type="GO" id="GO:0006508">
    <property type="term" value="P:proteolysis"/>
    <property type="evidence" value="ECO:0007669"/>
    <property type="project" value="UniProtKB-KW"/>
</dbReference>
<evidence type="ECO:0000313" key="18">
    <source>
        <dbReference type="EMBL" id="TPR02695.1"/>
    </source>
</evidence>
<evidence type="ECO:0000256" key="14">
    <source>
        <dbReference type="ARBA" id="ARBA00023180"/>
    </source>
</evidence>
<evidence type="ECO:0000256" key="7">
    <source>
        <dbReference type="ARBA" id="ARBA00022723"/>
    </source>
</evidence>
<dbReference type="PANTHER" id="PTHR14218:SF34">
    <property type="entry name" value="TRIPEPTIDYL-PEPTIDASE SED4"/>
    <property type="match status" value="1"/>
</dbReference>
<evidence type="ECO:0000256" key="8">
    <source>
        <dbReference type="ARBA" id="ARBA00022729"/>
    </source>
</evidence>
<keyword evidence="12" id="KW-0843">Virulence</keyword>
<comment type="catalytic activity">
    <reaction evidence="1">
        <text>Release of an N-terminal tripeptide from a polypeptide.</text>
        <dbReference type="EC" id="3.4.14.10"/>
    </reaction>
</comment>
<evidence type="ECO:0000256" key="11">
    <source>
        <dbReference type="ARBA" id="ARBA00022837"/>
    </source>
</evidence>
<evidence type="ECO:0000256" key="2">
    <source>
        <dbReference type="ARBA" id="ARBA00002451"/>
    </source>
</evidence>